<dbReference type="PIRSF" id="PIRSF006324">
    <property type="entry name" value="LeuE"/>
    <property type="match status" value="1"/>
</dbReference>
<keyword evidence="2" id="KW-1003">Cell membrane</keyword>
<feature type="transmembrane region" description="Helical" evidence="6">
    <location>
        <begin position="142"/>
        <end position="168"/>
    </location>
</feature>
<keyword evidence="5 6" id="KW-0472">Membrane</keyword>
<reference evidence="8" key="1">
    <citation type="journal article" date="2019" name="Int. J. Syst. Evol. Microbiol.">
        <title>The Global Catalogue of Microorganisms (GCM) 10K type strain sequencing project: providing services to taxonomists for standard genome sequencing and annotation.</title>
        <authorList>
            <consortium name="The Broad Institute Genomics Platform"/>
            <consortium name="The Broad Institute Genome Sequencing Center for Infectious Disease"/>
            <person name="Wu L."/>
            <person name="Ma J."/>
        </authorList>
    </citation>
    <scope>NUCLEOTIDE SEQUENCE [LARGE SCALE GENOMIC DNA]</scope>
    <source>
        <strain evidence="8">KCTC 52438</strain>
    </source>
</reference>
<protein>
    <submittedName>
        <fullName evidence="7">LysE family translocator</fullName>
    </submittedName>
</protein>
<evidence type="ECO:0000256" key="1">
    <source>
        <dbReference type="ARBA" id="ARBA00004651"/>
    </source>
</evidence>
<dbReference type="InterPro" id="IPR001123">
    <property type="entry name" value="LeuE-type"/>
</dbReference>
<evidence type="ECO:0000256" key="6">
    <source>
        <dbReference type="SAM" id="Phobius"/>
    </source>
</evidence>
<dbReference type="RefSeq" id="WP_386722249.1">
    <property type="nucleotide sequence ID" value="NZ_JBHRSZ010000006.1"/>
</dbReference>
<feature type="transmembrane region" description="Helical" evidence="6">
    <location>
        <begin position="70"/>
        <end position="88"/>
    </location>
</feature>
<accession>A0ABV7HLU1</accession>
<keyword evidence="3 6" id="KW-0812">Transmembrane</keyword>
<proteinExistence type="predicted"/>
<dbReference type="Pfam" id="PF01810">
    <property type="entry name" value="LysE"/>
    <property type="match status" value="1"/>
</dbReference>
<keyword evidence="4 6" id="KW-1133">Transmembrane helix</keyword>
<keyword evidence="8" id="KW-1185">Reference proteome</keyword>
<comment type="caution">
    <text evidence="7">The sequence shown here is derived from an EMBL/GenBank/DDBJ whole genome shotgun (WGS) entry which is preliminary data.</text>
</comment>
<name>A0ABV7HLU1_9GAMM</name>
<organism evidence="7 8">
    <name type="scientific">Litoribrevibacter euphylliae</name>
    <dbReference type="NCBI Taxonomy" id="1834034"/>
    <lineage>
        <taxon>Bacteria</taxon>
        <taxon>Pseudomonadati</taxon>
        <taxon>Pseudomonadota</taxon>
        <taxon>Gammaproteobacteria</taxon>
        <taxon>Oceanospirillales</taxon>
        <taxon>Oceanospirillaceae</taxon>
        <taxon>Litoribrevibacter</taxon>
    </lineage>
</organism>
<feature type="transmembrane region" description="Helical" evidence="6">
    <location>
        <begin position="36"/>
        <end position="63"/>
    </location>
</feature>
<evidence type="ECO:0000256" key="4">
    <source>
        <dbReference type="ARBA" id="ARBA00022989"/>
    </source>
</evidence>
<evidence type="ECO:0000313" key="8">
    <source>
        <dbReference type="Proteomes" id="UP001595476"/>
    </source>
</evidence>
<evidence type="ECO:0000256" key="2">
    <source>
        <dbReference type="ARBA" id="ARBA00022475"/>
    </source>
</evidence>
<comment type="subcellular location">
    <subcellularLocation>
        <location evidence="1">Cell membrane</location>
        <topology evidence="1">Multi-pass membrane protein</topology>
    </subcellularLocation>
</comment>
<dbReference type="EMBL" id="JBHRSZ010000006">
    <property type="protein sequence ID" value="MFC3152322.1"/>
    <property type="molecule type" value="Genomic_DNA"/>
</dbReference>
<dbReference type="PANTHER" id="PTHR30086:SF20">
    <property type="entry name" value="ARGININE EXPORTER PROTEIN ARGO-RELATED"/>
    <property type="match status" value="1"/>
</dbReference>
<gene>
    <name evidence="7" type="ORF">ACFOEK_14910</name>
</gene>
<evidence type="ECO:0000256" key="5">
    <source>
        <dbReference type="ARBA" id="ARBA00023136"/>
    </source>
</evidence>
<dbReference type="PANTHER" id="PTHR30086">
    <property type="entry name" value="ARGININE EXPORTER PROTEIN ARGO"/>
    <property type="match status" value="1"/>
</dbReference>
<feature type="transmembrane region" description="Helical" evidence="6">
    <location>
        <begin position="108"/>
        <end position="130"/>
    </location>
</feature>
<dbReference type="Proteomes" id="UP001595476">
    <property type="component" value="Unassembled WGS sequence"/>
</dbReference>
<evidence type="ECO:0000256" key="3">
    <source>
        <dbReference type="ARBA" id="ARBA00022692"/>
    </source>
</evidence>
<sequence>MTLLSLLALAGTMLLLAAMPGPGVFATVARALSSGFGHASVVVLGIVTGDLVFLLMAVFGLAVMAETMGSFFTIVKYVGAAYLVWLGIKLWRSQPTAVDVEGVEENSWFANYFSGLVITLSNPKVIIFYLGMLPTFVNLTDLGAMDVFLVATVISLVLGCVMLAYAYMASKAREAFQDPAAEKRFNRVGGSIMVATGTVLASKA</sequence>
<evidence type="ECO:0000313" key="7">
    <source>
        <dbReference type="EMBL" id="MFC3152322.1"/>
    </source>
</evidence>